<dbReference type="GO" id="GO:0016301">
    <property type="term" value="F:kinase activity"/>
    <property type="evidence" value="ECO:0007669"/>
    <property type="project" value="UniProtKB-KW"/>
</dbReference>
<keyword evidence="3" id="KW-0808">Transferase</keyword>
<keyword evidence="1" id="KW-1133">Transmembrane helix</keyword>
<name>A0ABR5IYY6_9ACTN</name>
<feature type="non-terminal residue" evidence="3">
    <location>
        <position position="85"/>
    </location>
</feature>
<gene>
    <name evidence="3" type="ORF">ADK38_31365</name>
</gene>
<feature type="transmembrane region" description="Helical" evidence="1">
    <location>
        <begin position="45"/>
        <end position="78"/>
    </location>
</feature>
<protein>
    <submittedName>
        <fullName evidence="3">Histidine kinase</fullName>
    </submittedName>
</protein>
<sequence>MPVSVSVWQAMRRSPRRFLLSLWPWRCWAYVLSGTVVGVGALSALAFLAVLGVLFSVIGVGLVLLVLAALAGIPVGAVERRRLRL</sequence>
<proteinExistence type="predicted"/>
<evidence type="ECO:0000313" key="4">
    <source>
        <dbReference type="Proteomes" id="UP000037020"/>
    </source>
</evidence>
<dbReference type="InterPro" id="IPR025828">
    <property type="entry name" value="Put_sensor_dom"/>
</dbReference>
<evidence type="ECO:0000313" key="3">
    <source>
        <dbReference type="EMBL" id="KOG86382.1"/>
    </source>
</evidence>
<dbReference type="Proteomes" id="UP000037020">
    <property type="component" value="Unassembled WGS sequence"/>
</dbReference>
<feature type="domain" description="Putative sensor" evidence="2">
    <location>
        <begin position="30"/>
        <end position="84"/>
    </location>
</feature>
<evidence type="ECO:0000256" key="1">
    <source>
        <dbReference type="SAM" id="Phobius"/>
    </source>
</evidence>
<keyword evidence="3" id="KW-0418">Kinase</keyword>
<keyword evidence="1" id="KW-0812">Transmembrane</keyword>
<reference evidence="3 4" key="1">
    <citation type="submission" date="2015-07" db="EMBL/GenBank/DDBJ databases">
        <authorList>
            <person name="Ju K.-S."/>
            <person name="Doroghazi J.R."/>
            <person name="Metcalf W.W."/>
        </authorList>
    </citation>
    <scope>NUCLEOTIDE SEQUENCE [LARGE SCALE GENOMIC DNA]</scope>
    <source>
        <strain evidence="3 4">NRRL B-3589</strain>
    </source>
</reference>
<comment type="caution">
    <text evidence="3">The sequence shown here is derived from an EMBL/GenBank/DDBJ whole genome shotgun (WGS) entry which is preliminary data.</text>
</comment>
<dbReference type="EMBL" id="LGUT01002865">
    <property type="protein sequence ID" value="KOG86382.1"/>
    <property type="molecule type" value="Genomic_DNA"/>
</dbReference>
<dbReference type="Pfam" id="PF13796">
    <property type="entry name" value="Sensor"/>
    <property type="match status" value="1"/>
</dbReference>
<keyword evidence="1" id="KW-0472">Membrane</keyword>
<accession>A0ABR5IYY6</accession>
<keyword evidence="4" id="KW-1185">Reference proteome</keyword>
<organism evidence="3 4">
    <name type="scientific">Streptomyces varsoviensis</name>
    <dbReference type="NCBI Taxonomy" id="67373"/>
    <lineage>
        <taxon>Bacteria</taxon>
        <taxon>Bacillati</taxon>
        <taxon>Actinomycetota</taxon>
        <taxon>Actinomycetes</taxon>
        <taxon>Kitasatosporales</taxon>
        <taxon>Streptomycetaceae</taxon>
        <taxon>Streptomyces</taxon>
    </lineage>
</organism>
<evidence type="ECO:0000259" key="2">
    <source>
        <dbReference type="Pfam" id="PF13796"/>
    </source>
</evidence>